<dbReference type="Proteomes" id="UP000053424">
    <property type="component" value="Unassembled WGS sequence"/>
</dbReference>
<feature type="chain" id="PRO_5002174594" evidence="2">
    <location>
        <begin position="22"/>
        <end position="275"/>
    </location>
</feature>
<gene>
    <name evidence="3" type="ORF">M413DRAFT_446379</name>
</gene>
<evidence type="ECO:0000313" key="4">
    <source>
        <dbReference type="Proteomes" id="UP000053424"/>
    </source>
</evidence>
<proteinExistence type="predicted"/>
<dbReference type="AlphaFoldDB" id="A0A0C2YGJ2"/>
<dbReference type="PANTHER" id="PTHR34862:SF1">
    <property type="entry name" value="SPARK DOMAIN-CONTAINING PROTEIN"/>
    <property type="match status" value="1"/>
</dbReference>
<name>A0A0C2YGJ2_HEBCY</name>
<keyword evidence="1" id="KW-1133">Transmembrane helix</keyword>
<keyword evidence="2" id="KW-0732">Signal</keyword>
<organism evidence="3 4">
    <name type="scientific">Hebeloma cylindrosporum</name>
    <dbReference type="NCBI Taxonomy" id="76867"/>
    <lineage>
        <taxon>Eukaryota</taxon>
        <taxon>Fungi</taxon>
        <taxon>Dikarya</taxon>
        <taxon>Basidiomycota</taxon>
        <taxon>Agaricomycotina</taxon>
        <taxon>Agaricomycetes</taxon>
        <taxon>Agaricomycetidae</taxon>
        <taxon>Agaricales</taxon>
        <taxon>Agaricineae</taxon>
        <taxon>Hymenogastraceae</taxon>
        <taxon>Hebeloma</taxon>
    </lineage>
</organism>
<dbReference type="EMBL" id="KN831783">
    <property type="protein sequence ID" value="KIM40212.1"/>
    <property type="molecule type" value="Genomic_DNA"/>
</dbReference>
<reference evidence="4" key="2">
    <citation type="submission" date="2015-01" db="EMBL/GenBank/DDBJ databases">
        <title>Evolutionary Origins and Diversification of the Mycorrhizal Mutualists.</title>
        <authorList>
            <consortium name="DOE Joint Genome Institute"/>
            <consortium name="Mycorrhizal Genomics Consortium"/>
            <person name="Kohler A."/>
            <person name="Kuo A."/>
            <person name="Nagy L.G."/>
            <person name="Floudas D."/>
            <person name="Copeland A."/>
            <person name="Barry K.W."/>
            <person name="Cichocki N."/>
            <person name="Veneault-Fourrey C."/>
            <person name="LaButti K."/>
            <person name="Lindquist E.A."/>
            <person name="Lipzen A."/>
            <person name="Lundell T."/>
            <person name="Morin E."/>
            <person name="Murat C."/>
            <person name="Riley R."/>
            <person name="Ohm R."/>
            <person name="Sun H."/>
            <person name="Tunlid A."/>
            <person name="Henrissat B."/>
            <person name="Grigoriev I.V."/>
            <person name="Hibbett D.S."/>
            <person name="Martin F."/>
        </authorList>
    </citation>
    <scope>NUCLEOTIDE SEQUENCE [LARGE SCALE GENOMIC DNA]</scope>
    <source>
        <strain evidence="4">h7</strain>
    </source>
</reference>
<feature type="transmembrane region" description="Helical" evidence="1">
    <location>
        <begin position="253"/>
        <end position="274"/>
    </location>
</feature>
<evidence type="ECO:0000313" key="3">
    <source>
        <dbReference type="EMBL" id="KIM40212.1"/>
    </source>
</evidence>
<feature type="signal peptide" evidence="2">
    <location>
        <begin position="1"/>
        <end position="21"/>
    </location>
</feature>
<dbReference type="STRING" id="686832.A0A0C2YGJ2"/>
<protein>
    <submittedName>
        <fullName evidence="3">Uncharacterized protein</fullName>
    </submittedName>
</protein>
<dbReference type="HOGENOM" id="CLU_084277_0_0_1"/>
<accession>A0A0C2YGJ2</accession>
<sequence length="275" mass="28406">MLCNSSIFIVVAVVGAQFVSGQNTILDILSSTCKTTLQGVLIAPDAQCLNLGTFLSVAVTSSGSSNISIPDIANTWLSGLCASGSCSNSTIASIVKNVTTGCADDLNNFGVTQAGITTETILQYAQTFYPPVREIACLKDDGSGKLCVPQTLSALEAIIGKLGVENLDWNTFWETLAKLAAADYKNVACTACTKEAYNIGSKVFPFPDLLAQAAKPISDTCGASFLDGATPPGVSHTAISGEFAVRKSSALSGFGSVSLTGATLFVISSMFVVLL</sequence>
<keyword evidence="4" id="KW-1185">Reference proteome</keyword>
<keyword evidence="1" id="KW-0812">Transmembrane</keyword>
<evidence type="ECO:0000256" key="1">
    <source>
        <dbReference type="SAM" id="Phobius"/>
    </source>
</evidence>
<reference evidence="3 4" key="1">
    <citation type="submission" date="2014-04" db="EMBL/GenBank/DDBJ databases">
        <authorList>
            <consortium name="DOE Joint Genome Institute"/>
            <person name="Kuo A."/>
            <person name="Gay G."/>
            <person name="Dore J."/>
            <person name="Kohler A."/>
            <person name="Nagy L.G."/>
            <person name="Floudas D."/>
            <person name="Copeland A."/>
            <person name="Barry K.W."/>
            <person name="Cichocki N."/>
            <person name="Veneault-Fourrey C."/>
            <person name="LaButti K."/>
            <person name="Lindquist E.A."/>
            <person name="Lipzen A."/>
            <person name="Lundell T."/>
            <person name="Morin E."/>
            <person name="Murat C."/>
            <person name="Sun H."/>
            <person name="Tunlid A."/>
            <person name="Henrissat B."/>
            <person name="Grigoriev I.V."/>
            <person name="Hibbett D.S."/>
            <person name="Martin F."/>
            <person name="Nordberg H.P."/>
            <person name="Cantor M.N."/>
            <person name="Hua S.X."/>
        </authorList>
    </citation>
    <scope>NUCLEOTIDE SEQUENCE [LARGE SCALE GENOMIC DNA]</scope>
    <source>
        <strain evidence="4">h7</strain>
    </source>
</reference>
<keyword evidence="1" id="KW-0472">Membrane</keyword>
<dbReference type="PANTHER" id="PTHR34862">
    <property type="entry name" value="SPARK DOMAIN-CONTAINING PROTEIN"/>
    <property type="match status" value="1"/>
</dbReference>
<evidence type="ECO:0000256" key="2">
    <source>
        <dbReference type="SAM" id="SignalP"/>
    </source>
</evidence>
<dbReference type="OrthoDB" id="2536450at2759"/>